<dbReference type="EMBL" id="BAAFSV010000004">
    <property type="protein sequence ID" value="GAB1317843.1"/>
    <property type="molecule type" value="Genomic_DNA"/>
</dbReference>
<gene>
    <name evidence="3" type="ORF">MFIFM68171_08053</name>
</gene>
<keyword evidence="4" id="KW-1185">Reference proteome</keyword>
<keyword evidence="2" id="KW-1133">Transmembrane helix</keyword>
<reference evidence="3 4" key="1">
    <citation type="submission" date="2024-09" db="EMBL/GenBank/DDBJ databases">
        <title>Itraconazole resistance in Madurella fahalii resulting from another homologue of gene encoding cytochrome P450 14-alpha sterol demethylase (CYP51).</title>
        <authorList>
            <person name="Yoshioka I."/>
            <person name="Fahal A.H."/>
            <person name="Kaneko S."/>
            <person name="Yaguchi T."/>
        </authorList>
    </citation>
    <scope>NUCLEOTIDE SEQUENCE [LARGE SCALE GENOMIC DNA]</scope>
    <source>
        <strain evidence="3 4">IFM 68171</strain>
    </source>
</reference>
<dbReference type="RefSeq" id="XP_070919574.1">
    <property type="nucleotide sequence ID" value="XM_071063473.1"/>
</dbReference>
<sequence length="687" mass="74850">MFVPARVLKDAASPNMEATSESTSGKSFVSRTENTANATTLGSIAGWPTTPRKIQTKSWIWATTLAGDVILALLPVAFFALAGLAVCLEGRQISEFGESIVEATRLGPSIYPIIFAAVASRFYRTLALWRATGPKGITIGALEQILGSQSLAGTLHRIVSVRSHTLIGLPILLTWALSPIGGQSSSRLLYATEEVTDSVTTAYYSSTDTLSVFHSANMASKDFVTVSTLYSASLSASRAQKQAGADLWLRPKIPRLRTTNQIDGAWQEVNQTGMSDDDYASLIGIKVQGLEELSVGKSYNFLAEVSYIDFGCSLFRSDISREDTLSLLPNSSYIPDVARSFSFIGGSLPQQDRFTVQSSFFVTSDLPRWNRTLPTNYLHIYYGSRNTDRSQRYTLFSCTAKHVALEMAISCVHPVGCGVTRIRRSLSRRNEPDNRPPWTIASPAIANALMDFPLAARNGDAYTFSPTDNFIMGEEFPLRYRQLRDWTGVSDEQFSRRLTTAFNTFYLASLDPNNGTDTDVTQRPSSSSSSSSSASASASADAEHPPIGDAASAVGADEPRLISTPATLVTTQRVYRISRPWTGVFVAATVVLQVFALLGLCLPRLAASPAPEIFDFASSLTRENPWVPLPPGGSAMSGAERARVLRNMRVRVGDVMPRKEIGYVGVAAVGEGHQVEVEGLSWKRWYW</sequence>
<accession>A0ABQ0GJ92</accession>
<keyword evidence="2" id="KW-0812">Transmembrane</keyword>
<dbReference type="Proteomes" id="UP001628179">
    <property type="component" value="Unassembled WGS sequence"/>
</dbReference>
<evidence type="ECO:0000313" key="4">
    <source>
        <dbReference type="Proteomes" id="UP001628179"/>
    </source>
</evidence>
<evidence type="ECO:0000313" key="3">
    <source>
        <dbReference type="EMBL" id="GAB1317843.1"/>
    </source>
</evidence>
<protein>
    <submittedName>
        <fullName evidence="3">Uncharacterized protein</fullName>
    </submittedName>
</protein>
<feature type="region of interest" description="Disordered" evidence="1">
    <location>
        <begin position="513"/>
        <end position="556"/>
    </location>
</feature>
<evidence type="ECO:0000256" key="1">
    <source>
        <dbReference type="SAM" id="MobiDB-lite"/>
    </source>
</evidence>
<organism evidence="3 4">
    <name type="scientific">Madurella fahalii</name>
    <dbReference type="NCBI Taxonomy" id="1157608"/>
    <lineage>
        <taxon>Eukaryota</taxon>
        <taxon>Fungi</taxon>
        <taxon>Dikarya</taxon>
        <taxon>Ascomycota</taxon>
        <taxon>Pezizomycotina</taxon>
        <taxon>Sordariomycetes</taxon>
        <taxon>Sordariomycetidae</taxon>
        <taxon>Sordariales</taxon>
        <taxon>Sordariales incertae sedis</taxon>
        <taxon>Madurella</taxon>
    </lineage>
</organism>
<proteinExistence type="predicted"/>
<comment type="caution">
    <text evidence="3">The sequence shown here is derived from an EMBL/GenBank/DDBJ whole genome shotgun (WGS) entry which is preliminary data.</text>
</comment>
<feature type="compositionally biased region" description="Low complexity" evidence="1">
    <location>
        <begin position="525"/>
        <end position="540"/>
    </location>
</feature>
<name>A0ABQ0GJ92_9PEZI</name>
<keyword evidence="2" id="KW-0472">Membrane</keyword>
<dbReference type="GeneID" id="98178796"/>
<feature type="transmembrane region" description="Helical" evidence="2">
    <location>
        <begin position="59"/>
        <end position="86"/>
    </location>
</feature>
<evidence type="ECO:0000256" key="2">
    <source>
        <dbReference type="SAM" id="Phobius"/>
    </source>
</evidence>
<feature type="compositionally biased region" description="Polar residues" evidence="1">
    <location>
        <begin position="513"/>
        <end position="524"/>
    </location>
</feature>